<dbReference type="Proteomes" id="UP001165960">
    <property type="component" value="Unassembled WGS sequence"/>
</dbReference>
<evidence type="ECO:0000313" key="1">
    <source>
        <dbReference type="EMBL" id="KAJ9051784.1"/>
    </source>
</evidence>
<dbReference type="EMBL" id="QTSX02007103">
    <property type="protein sequence ID" value="KAJ9051784.1"/>
    <property type="molecule type" value="Genomic_DNA"/>
</dbReference>
<sequence>MPLAQRRPSIQSRDGRLYHGTASTKEELKHIAQLVRNEAPDYFRGLVPSLSWLPKYQRAWLSGDLIAGITVGVMVVPQSLAFATLAGLPVQYGMYTVFMSVIIYAFTGTCREVAVGPAAVISLLMGEAIHRLKDGSGMQDYEIGAALNLMMAITALIMGSFRLGFLLDLIPNPVIMGFTTGTAFIIMASQISSLFGVPKGDSSDSIETVIHFFTHLEDLKWQDLVFGLSSFFCIVVLNFGCARLMKRIPAFRYLKISANAITVIMFTLLSFLLIKFAEFPLTVGAQVPAGIAPFAAPKLSFDFIGKAWGSALPILVIGMMEHVSICKAFSRKSGYQISSSQELLSLGLANTVTSFFGGYLAVGSFPTSAVNSQSGVRTPLGGIFTGVIVTLAMLFLTPAFSYIPTATLSAIIFFAAIHLVHGPHLIVDLWKVHPIDCIVFLLAALATFFLGAEIGIGASMGLSFLSLLYRIARPRFYILEQVLGRRDVFIDINHPGYETENPLPGVIVFRLQESLIFPNIDFVRDSLIDACVEITRSGAAPVAAKDRLWADDLTLRGEKLRLRRSRLTKKPAVDASSLPLLHGVVFDFGSVNLIDSSGLQGLFDLRDTLLRYSGATYESSNSDVFDPSLEPEEDVESQVPAFEMHFVSTHPHVLKVLEVSGITDPVAPIIPSEIRRQLETNGSTATQQRIQYTIEPIIANPSRYVHLTVHDALKRIRRHLAQKSEKPSRVTSSSTPFATTFTPQ</sequence>
<gene>
    <name evidence="1" type="ORF">DSO57_1001542</name>
</gene>
<keyword evidence="2" id="KW-1185">Reference proteome</keyword>
<organism evidence="1 2">
    <name type="scientific">Entomophthora muscae</name>
    <dbReference type="NCBI Taxonomy" id="34485"/>
    <lineage>
        <taxon>Eukaryota</taxon>
        <taxon>Fungi</taxon>
        <taxon>Fungi incertae sedis</taxon>
        <taxon>Zoopagomycota</taxon>
        <taxon>Entomophthoromycotina</taxon>
        <taxon>Entomophthoromycetes</taxon>
        <taxon>Entomophthorales</taxon>
        <taxon>Entomophthoraceae</taxon>
        <taxon>Entomophthora</taxon>
    </lineage>
</organism>
<name>A0ACC2RNY4_9FUNG</name>
<protein>
    <submittedName>
        <fullName evidence="1">Uncharacterized protein</fullName>
    </submittedName>
</protein>
<reference evidence="1" key="1">
    <citation type="submission" date="2022-04" db="EMBL/GenBank/DDBJ databases">
        <title>Genome of the entomopathogenic fungus Entomophthora muscae.</title>
        <authorList>
            <person name="Elya C."/>
            <person name="Lovett B.R."/>
            <person name="Lee E."/>
            <person name="Macias A.M."/>
            <person name="Hajek A.E."/>
            <person name="De Bivort B.L."/>
            <person name="Kasson M.T."/>
            <person name="De Fine Licht H.H."/>
            <person name="Stajich J.E."/>
        </authorList>
    </citation>
    <scope>NUCLEOTIDE SEQUENCE</scope>
    <source>
        <strain evidence="1">Berkeley</strain>
    </source>
</reference>
<comment type="caution">
    <text evidence="1">The sequence shown here is derived from an EMBL/GenBank/DDBJ whole genome shotgun (WGS) entry which is preliminary data.</text>
</comment>
<proteinExistence type="predicted"/>
<evidence type="ECO:0000313" key="2">
    <source>
        <dbReference type="Proteomes" id="UP001165960"/>
    </source>
</evidence>
<accession>A0ACC2RNY4</accession>